<evidence type="ECO:0000256" key="10">
    <source>
        <dbReference type="ARBA" id="ARBA00023315"/>
    </source>
</evidence>
<dbReference type="InterPro" id="IPR038063">
    <property type="entry name" value="Transpep_catalytic_dom"/>
</dbReference>
<evidence type="ECO:0000256" key="7">
    <source>
        <dbReference type="ARBA" id="ARBA00023136"/>
    </source>
</evidence>
<dbReference type="GO" id="GO:0005576">
    <property type="term" value="C:extracellular region"/>
    <property type="evidence" value="ECO:0007669"/>
    <property type="project" value="TreeGrafter"/>
</dbReference>
<sequence length="396" mass="41881">MRRTSALVTATALALLAGCQGSGGGGTAAAPTTTAAPPPPPSPVAVEVSPADGATDVSPTVPLEISVTDGELADVSVVDGAGAEVPGSVADSAEDPAVDVWTPETPLAYGTSYTLTATAEGEGTGPAEAATTFTTVTPQRQLTPSIGPLDGQTVGVGMPIRVYFERPVTDRAAVERQLEVTSSTPTDGVWNWFSDTEVHFRPSEYWPENTDVTLDADLYGVDLGNGVWGKTDRTVSFSIGERHVSIADADTHQMEVYDGDQLVQTFPISAGSPDNPSYNGAHVVTEMNRHRVMDSSTYGVPVDSPDGYRTPVEYAVRISDSGEFVHAAPWSVAQQGRENVSHGCINLSTENARWFFQFSQPGDVVEIRGSDAGTLRSDVYDWTVPWEEWQAGSALT</sequence>
<organism evidence="17 18">
    <name type="scientific">Geodermatophilus poikilotrophus</name>
    <dbReference type="NCBI Taxonomy" id="1333667"/>
    <lineage>
        <taxon>Bacteria</taxon>
        <taxon>Bacillati</taxon>
        <taxon>Actinomycetota</taxon>
        <taxon>Actinomycetes</taxon>
        <taxon>Geodermatophilales</taxon>
        <taxon>Geodermatophilaceae</taxon>
        <taxon>Geodermatophilus</taxon>
    </lineage>
</organism>
<dbReference type="InterPro" id="IPR050979">
    <property type="entry name" value="LD-transpeptidase"/>
</dbReference>
<dbReference type="SUPFAM" id="SSF141523">
    <property type="entry name" value="L,D-transpeptidase catalytic domain-like"/>
    <property type="match status" value="1"/>
</dbReference>
<reference evidence="18" key="1">
    <citation type="submission" date="2016-10" db="EMBL/GenBank/DDBJ databases">
        <authorList>
            <person name="Varghese N."/>
            <person name="Submissions S."/>
        </authorList>
    </citation>
    <scope>NUCLEOTIDE SEQUENCE [LARGE SCALE GENOMIC DNA]</scope>
    <source>
        <strain evidence="18">DSM 44209</strain>
    </source>
</reference>
<name>A0A1I0DZE2_9ACTN</name>
<gene>
    <name evidence="17" type="ORF">SAMN04488546_2213</name>
</gene>
<dbReference type="GO" id="GO:0008360">
    <property type="term" value="P:regulation of cell shape"/>
    <property type="evidence" value="ECO:0007669"/>
    <property type="project" value="UniProtKB-UniRule"/>
</dbReference>
<keyword evidence="11 13" id="KW-0961">Cell wall biogenesis/degradation</keyword>
<keyword evidence="8" id="KW-0564">Palmitate</keyword>
<dbReference type="Gene3D" id="2.60.40.3780">
    <property type="match status" value="1"/>
</dbReference>
<evidence type="ECO:0000256" key="13">
    <source>
        <dbReference type="PROSITE-ProRule" id="PRU01373"/>
    </source>
</evidence>
<keyword evidence="4 15" id="KW-0732">Signal</keyword>
<feature type="domain" description="L,D-TPase catalytic" evidence="16">
    <location>
        <begin position="243"/>
        <end position="368"/>
    </location>
</feature>
<evidence type="ECO:0000256" key="11">
    <source>
        <dbReference type="ARBA" id="ARBA00023316"/>
    </source>
</evidence>
<evidence type="ECO:0000256" key="3">
    <source>
        <dbReference type="ARBA" id="ARBA00022679"/>
    </source>
</evidence>
<keyword evidence="6 13" id="KW-0573">Peptidoglycan synthesis</keyword>
<dbReference type="RefSeq" id="WP_245743478.1">
    <property type="nucleotide sequence ID" value="NZ_FOIE01000004.1"/>
</dbReference>
<evidence type="ECO:0000313" key="17">
    <source>
        <dbReference type="EMBL" id="SET37246.1"/>
    </source>
</evidence>
<evidence type="ECO:0000256" key="12">
    <source>
        <dbReference type="ARBA" id="ARBA00060592"/>
    </source>
</evidence>
<keyword evidence="9 17" id="KW-0449">Lipoprotein</keyword>
<keyword evidence="5 13" id="KW-0133">Cell shape</keyword>
<evidence type="ECO:0000256" key="8">
    <source>
        <dbReference type="ARBA" id="ARBA00023139"/>
    </source>
</evidence>
<feature type="active site" description="Nucleophile" evidence="13">
    <location>
        <position position="344"/>
    </location>
</feature>
<dbReference type="InterPro" id="IPR005490">
    <property type="entry name" value="LD_TPept_cat_dom"/>
</dbReference>
<evidence type="ECO:0000256" key="5">
    <source>
        <dbReference type="ARBA" id="ARBA00022960"/>
    </source>
</evidence>
<dbReference type="CDD" id="cd13432">
    <property type="entry name" value="LDT_IgD_like_2"/>
    <property type="match status" value="1"/>
</dbReference>
<dbReference type="CDD" id="cd16913">
    <property type="entry name" value="YkuD_like"/>
    <property type="match status" value="1"/>
</dbReference>
<feature type="signal peptide" evidence="15">
    <location>
        <begin position="1"/>
        <end position="28"/>
    </location>
</feature>
<evidence type="ECO:0000313" key="18">
    <source>
        <dbReference type="Proteomes" id="UP000198507"/>
    </source>
</evidence>
<keyword evidence="18" id="KW-1185">Reference proteome</keyword>
<evidence type="ECO:0000256" key="9">
    <source>
        <dbReference type="ARBA" id="ARBA00023288"/>
    </source>
</evidence>
<evidence type="ECO:0000256" key="14">
    <source>
        <dbReference type="SAM" id="MobiDB-lite"/>
    </source>
</evidence>
<dbReference type="GO" id="GO:0018104">
    <property type="term" value="P:peptidoglycan-protein cross-linking"/>
    <property type="evidence" value="ECO:0007669"/>
    <property type="project" value="TreeGrafter"/>
</dbReference>
<protein>
    <submittedName>
        <fullName evidence="17">Lipoprotein-anchoring transpeptidase ErfK/SrfK</fullName>
    </submittedName>
</protein>
<dbReference type="InterPro" id="IPR041280">
    <property type="entry name" value="Big_10"/>
</dbReference>
<keyword evidence="10" id="KW-0012">Acyltransferase</keyword>
<dbReference type="FunFam" id="2.40.440.10:FF:000005">
    <property type="entry name" value="L,D-transpeptidase 2"/>
    <property type="match status" value="1"/>
</dbReference>
<dbReference type="AlphaFoldDB" id="A0A1I0DZE2"/>
<keyword evidence="3" id="KW-0808">Transferase</keyword>
<evidence type="ECO:0000256" key="2">
    <source>
        <dbReference type="ARBA" id="ARBA00022475"/>
    </source>
</evidence>
<dbReference type="Pfam" id="PF17964">
    <property type="entry name" value="Big_10"/>
    <property type="match status" value="1"/>
</dbReference>
<dbReference type="GO" id="GO:0071555">
    <property type="term" value="P:cell wall organization"/>
    <property type="evidence" value="ECO:0007669"/>
    <property type="project" value="UniProtKB-UniRule"/>
</dbReference>
<dbReference type="PROSITE" id="PS51257">
    <property type="entry name" value="PROKAR_LIPOPROTEIN"/>
    <property type="match status" value="1"/>
</dbReference>
<dbReference type="UniPathway" id="UPA00219"/>
<evidence type="ECO:0000256" key="4">
    <source>
        <dbReference type="ARBA" id="ARBA00022729"/>
    </source>
</evidence>
<dbReference type="GO" id="GO:0016746">
    <property type="term" value="F:acyltransferase activity"/>
    <property type="evidence" value="ECO:0007669"/>
    <property type="project" value="UniProtKB-KW"/>
</dbReference>
<keyword evidence="2" id="KW-1003">Cell membrane</keyword>
<dbReference type="Proteomes" id="UP000198507">
    <property type="component" value="Unassembled WGS sequence"/>
</dbReference>
<proteinExistence type="predicted"/>
<evidence type="ECO:0000256" key="15">
    <source>
        <dbReference type="SAM" id="SignalP"/>
    </source>
</evidence>
<evidence type="ECO:0000256" key="1">
    <source>
        <dbReference type="ARBA" id="ARBA00004752"/>
    </source>
</evidence>
<feature type="active site" description="Proton donor/acceptor" evidence="13">
    <location>
        <position position="326"/>
    </location>
</feature>
<dbReference type="Gene3D" id="2.40.440.10">
    <property type="entry name" value="L,D-transpeptidase catalytic domain-like"/>
    <property type="match status" value="1"/>
</dbReference>
<dbReference type="Gene3D" id="2.60.40.3710">
    <property type="match status" value="1"/>
</dbReference>
<dbReference type="PANTHER" id="PTHR30582">
    <property type="entry name" value="L,D-TRANSPEPTIDASE"/>
    <property type="match status" value="1"/>
</dbReference>
<comment type="pathway">
    <text evidence="1 13">Cell wall biogenesis; peptidoglycan biosynthesis.</text>
</comment>
<keyword evidence="7" id="KW-0472">Membrane</keyword>
<evidence type="ECO:0000259" key="16">
    <source>
        <dbReference type="PROSITE" id="PS52029"/>
    </source>
</evidence>
<dbReference type="Pfam" id="PF03734">
    <property type="entry name" value="YkuD"/>
    <property type="match status" value="1"/>
</dbReference>
<dbReference type="GO" id="GO:0071972">
    <property type="term" value="F:peptidoglycan L,D-transpeptidase activity"/>
    <property type="evidence" value="ECO:0007669"/>
    <property type="project" value="TreeGrafter"/>
</dbReference>
<dbReference type="PANTHER" id="PTHR30582:SF2">
    <property type="entry name" value="L,D-TRANSPEPTIDASE YCIB-RELATED"/>
    <property type="match status" value="1"/>
</dbReference>
<feature type="chain" id="PRO_5039562401" evidence="15">
    <location>
        <begin position="29"/>
        <end position="396"/>
    </location>
</feature>
<dbReference type="EMBL" id="FOIE01000004">
    <property type="protein sequence ID" value="SET37246.1"/>
    <property type="molecule type" value="Genomic_DNA"/>
</dbReference>
<feature type="region of interest" description="Disordered" evidence="14">
    <location>
        <begin position="22"/>
        <end position="59"/>
    </location>
</feature>
<comment type="pathway">
    <text evidence="12">Glycan biosynthesis.</text>
</comment>
<dbReference type="PROSITE" id="PS52029">
    <property type="entry name" value="LD_TPASE"/>
    <property type="match status" value="1"/>
</dbReference>
<evidence type="ECO:0000256" key="6">
    <source>
        <dbReference type="ARBA" id="ARBA00022984"/>
    </source>
</evidence>
<accession>A0A1I0DZE2</accession>